<accession>A0ABV0VAT3</accession>
<dbReference type="EMBL" id="JAHRIQ010099864">
    <property type="protein sequence ID" value="MEQ2253790.1"/>
    <property type="molecule type" value="Genomic_DNA"/>
</dbReference>
<evidence type="ECO:0000313" key="1">
    <source>
        <dbReference type="EMBL" id="MEQ2253790.1"/>
    </source>
</evidence>
<keyword evidence="2" id="KW-1185">Reference proteome</keyword>
<comment type="caution">
    <text evidence="1">The sequence shown here is derived from an EMBL/GenBank/DDBJ whole genome shotgun (WGS) entry which is preliminary data.</text>
</comment>
<reference evidence="1 2" key="1">
    <citation type="submission" date="2021-06" db="EMBL/GenBank/DDBJ databases">
        <authorList>
            <person name="Palmer J.M."/>
        </authorList>
    </citation>
    <scope>NUCLEOTIDE SEQUENCE [LARGE SCALE GENOMIC DNA]</scope>
    <source>
        <strain evidence="2">if_2019</strain>
        <tissue evidence="1">Muscle</tissue>
    </source>
</reference>
<gene>
    <name evidence="1" type="ORF">ILYODFUR_036122</name>
</gene>
<organism evidence="1 2">
    <name type="scientific">Ilyodon furcidens</name>
    <name type="common">goldbreast splitfin</name>
    <dbReference type="NCBI Taxonomy" id="33524"/>
    <lineage>
        <taxon>Eukaryota</taxon>
        <taxon>Metazoa</taxon>
        <taxon>Chordata</taxon>
        <taxon>Craniata</taxon>
        <taxon>Vertebrata</taxon>
        <taxon>Euteleostomi</taxon>
        <taxon>Actinopterygii</taxon>
        <taxon>Neopterygii</taxon>
        <taxon>Teleostei</taxon>
        <taxon>Neoteleostei</taxon>
        <taxon>Acanthomorphata</taxon>
        <taxon>Ovalentaria</taxon>
        <taxon>Atherinomorphae</taxon>
        <taxon>Cyprinodontiformes</taxon>
        <taxon>Goodeidae</taxon>
        <taxon>Ilyodon</taxon>
    </lineage>
</organism>
<feature type="non-terminal residue" evidence="1">
    <location>
        <position position="1"/>
    </location>
</feature>
<proteinExistence type="predicted"/>
<sequence>VEAFLLVLRAIPKSIQGYPLQLHSRRLKSPSAPFTTRTPQLCLHTPEHSCKGLPHRNMAPAHAVH</sequence>
<evidence type="ECO:0000313" key="2">
    <source>
        <dbReference type="Proteomes" id="UP001482620"/>
    </source>
</evidence>
<protein>
    <submittedName>
        <fullName evidence="1">Uncharacterized protein</fullName>
    </submittedName>
</protein>
<name>A0ABV0VAT3_9TELE</name>
<dbReference type="Proteomes" id="UP001482620">
    <property type="component" value="Unassembled WGS sequence"/>
</dbReference>